<keyword evidence="1" id="KW-0812">Transmembrane</keyword>
<evidence type="ECO:0008006" key="4">
    <source>
        <dbReference type="Google" id="ProtNLM"/>
    </source>
</evidence>
<dbReference type="AlphaFoldDB" id="A0A3B9IEP6"/>
<keyword evidence="1" id="KW-1133">Transmembrane helix</keyword>
<proteinExistence type="predicted"/>
<protein>
    <recommendedName>
        <fullName evidence="4">ATP synthase subunit I</fullName>
    </recommendedName>
</protein>
<name>A0A3B9IEP6_9PROT</name>
<gene>
    <name evidence="2" type="ORF">DCK97_02190</name>
</gene>
<accession>A0A3B9IEP6</accession>
<dbReference type="Pfam" id="PF12966">
    <property type="entry name" value="AtpR"/>
    <property type="match status" value="1"/>
</dbReference>
<sequence>MDASPMNALSTLTVDPTALALAFVAGLAAGAGFFLVLRRNTDLFAGGRIGLAIAMQVARFAVLVPVLVLAARQGAGPLLAAALGVLIARRVVVGRVRRRSAAMLPDGGRSS</sequence>
<dbReference type="InterPro" id="IPR017581">
    <property type="entry name" value="AtpR-like"/>
</dbReference>
<evidence type="ECO:0000313" key="3">
    <source>
        <dbReference type="Proteomes" id="UP000257706"/>
    </source>
</evidence>
<feature type="transmembrane region" description="Helical" evidence="1">
    <location>
        <begin position="20"/>
        <end position="37"/>
    </location>
</feature>
<dbReference type="EMBL" id="DMAI01000034">
    <property type="protein sequence ID" value="HAE46206.1"/>
    <property type="molecule type" value="Genomic_DNA"/>
</dbReference>
<reference evidence="2 3" key="1">
    <citation type="journal article" date="2018" name="Nat. Biotechnol.">
        <title>A standardized bacterial taxonomy based on genome phylogeny substantially revises the tree of life.</title>
        <authorList>
            <person name="Parks D.H."/>
            <person name="Chuvochina M."/>
            <person name="Waite D.W."/>
            <person name="Rinke C."/>
            <person name="Skarshewski A."/>
            <person name="Chaumeil P.A."/>
            <person name="Hugenholtz P."/>
        </authorList>
    </citation>
    <scope>NUCLEOTIDE SEQUENCE [LARGE SCALE GENOMIC DNA]</scope>
    <source>
        <strain evidence="2">UBA8739</strain>
    </source>
</reference>
<evidence type="ECO:0000313" key="2">
    <source>
        <dbReference type="EMBL" id="HAE46206.1"/>
    </source>
</evidence>
<dbReference type="Proteomes" id="UP000257706">
    <property type="component" value="Unassembled WGS sequence"/>
</dbReference>
<feature type="transmembrane region" description="Helical" evidence="1">
    <location>
        <begin position="49"/>
        <end position="69"/>
    </location>
</feature>
<comment type="caution">
    <text evidence="2">The sequence shown here is derived from an EMBL/GenBank/DDBJ whole genome shotgun (WGS) entry which is preliminary data.</text>
</comment>
<feature type="transmembrane region" description="Helical" evidence="1">
    <location>
        <begin position="75"/>
        <end position="93"/>
    </location>
</feature>
<evidence type="ECO:0000256" key="1">
    <source>
        <dbReference type="SAM" id="Phobius"/>
    </source>
</evidence>
<keyword evidence="1" id="KW-0472">Membrane</keyword>
<organism evidence="2 3">
    <name type="scientific">Tistrella mobilis</name>
    <dbReference type="NCBI Taxonomy" id="171437"/>
    <lineage>
        <taxon>Bacteria</taxon>
        <taxon>Pseudomonadati</taxon>
        <taxon>Pseudomonadota</taxon>
        <taxon>Alphaproteobacteria</taxon>
        <taxon>Geminicoccales</taxon>
        <taxon>Geminicoccaceae</taxon>
        <taxon>Tistrella</taxon>
    </lineage>
</organism>